<feature type="transmembrane region" description="Helical" evidence="1">
    <location>
        <begin position="155"/>
        <end position="173"/>
    </location>
</feature>
<protein>
    <submittedName>
        <fullName evidence="2">Uncharacterized protein</fullName>
    </submittedName>
</protein>
<evidence type="ECO:0000313" key="2">
    <source>
        <dbReference type="EMBL" id="GBP04029.1"/>
    </source>
</evidence>
<sequence>MDYLRLERTKIMVESRAKQAPQTVAKPESISNKLMLFGSYVRLFGRVIAAITRPPAGMLPTDENMDCRLLSESPSPVGPDMRMMQILLYEHYFGRIHSLMMEPDGCCWDSIMEQYILTVFGLVGIVLRCTLITINIYDLMMESEGRHGHSIMRQIILTVFGFVGIVLTSTLAMNDFSLPDDEAGRIPASTVQLYHQTLKITYGQSVYQDNFKHTNIARIHCFIKGISMPNFQLHHQAPKVINSTSQGDSNKPKYA</sequence>
<dbReference type="AlphaFoldDB" id="A0A4C1SPE1"/>
<feature type="transmembrane region" description="Helical" evidence="1">
    <location>
        <begin position="115"/>
        <end position="134"/>
    </location>
</feature>
<gene>
    <name evidence="2" type="ORF">EVAR_72363_1</name>
</gene>
<keyword evidence="1" id="KW-0812">Transmembrane</keyword>
<dbReference type="OrthoDB" id="408743at2759"/>
<organism evidence="2 3">
    <name type="scientific">Eumeta variegata</name>
    <name type="common">Bagworm moth</name>
    <name type="synonym">Eumeta japonica</name>
    <dbReference type="NCBI Taxonomy" id="151549"/>
    <lineage>
        <taxon>Eukaryota</taxon>
        <taxon>Metazoa</taxon>
        <taxon>Ecdysozoa</taxon>
        <taxon>Arthropoda</taxon>
        <taxon>Hexapoda</taxon>
        <taxon>Insecta</taxon>
        <taxon>Pterygota</taxon>
        <taxon>Neoptera</taxon>
        <taxon>Endopterygota</taxon>
        <taxon>Lepidoptera</taxon>
        <taxon>Glossata</taxon>
        <taxon>Ditrysia</taxon>
        <taxon>Tineoidea</taxon>
        <taxon>Psychidae</taxon>
        <taxon>Oiketicinae</taxon>
        <taxon>Eumeta</taxon>
    </lineage>
</organism>
<evidence type="ECO:0000256" key="1">
    <source>
        <dbReference type="SAM" id="Phobius"/>
    </source>
</evidence>
<keyword evidence="3" id="KW-1185">Reference proteome</keyword>
<name>A0A4C1SPE1_EUMVA</name>
<dbReference type="Proteomes" id="UP000299102">
    <property type="component" value="Unassembled WGS sequence"/>
</dbReference>
<accession>A0A4C1SPE1</accession>
<keyword evidence="1" id="KW-0472">Membrane</keyword>
<evidence type="ECO:0000313" key="3">
    <source>
        <dbReference type="Proteomes" id="UP000299102"/>
    </source>
</evidence>
<reference evidence="2 3" key="1">
    <citation type="journal article" date="2019" name="Commun. Biol.">
        <title>The bagworm genome reveals a unique fibroin gene that provides high tensile strength.</title>
        <authorList>
            <person name="Kono N."/>
            <person name="Nakamura H."/>
            <person name="Ohtoshi R."/>
            <person name="Tomita M."/>
            <person name="Numata K."/>
            <person name="Arakawa K."/>
        </authorList>
    </citation>
    <scope>NUCLEOTIDE SEQUENCE [LARGE SCALE GENOMIC DNA]</scope>
</reference>
<proteinExistence type="predicted"/>
<comment type="caution">
    <text evidence="2">The sequence shown here is derived from an EMBL/GenBank/DDBJ whole genome shotgun (WGS) entry which is preliminary data.</text>
</comment>
<dbReference type="EMBL" id="BGZK01003725">
    <property type="protein sequence ID" value="GBP04029.1"/>
    <property type="molecule type" value="Genomic_DNA"/>
</dbReference>
<keyword evidence="1" id="KW-1133">Transmembrane helix</keyword>